<keyword evidence="3" id="KW-0804">Transcription</keyword>
<feature type="domain" description="HTH cro/C1-type" evidence="4">
    <location>
        <begin position="111"/>
        <end position="152"/>
    </location>
</feature>
<dbReference type="EMBL" id="BK015126">
    <property type="protein sequence ID" value="DAD92050.1"/>
    <property type="molecule type" value="Genomic_DNA"/>
</dbReference>
<keyword evidence="1" id="KW-0805">Transcription regulation</keyword>
<dbReference type="GO" id="GO:0003677">
    <property type="term" value="F:DNA binding"/>
    <property type="evidence" value="ECO:0007669"/>
    <property type="project" value="UniProtKB-KW"/>
</dbReference>
<proteinExistence type="predicted"/>
<dbReference type="SMART" id="SM00530">
    <property type="entry name" value="HTH_XRE"/>
    <property type="match status" value="2"/>
</dbReference>
<accession>A0A8S5NCS1</accession>
<protein>
    <submittedName>
        <fullName evidence="5">Repressor protein</fullName>
    </submittedName>
</protein>
<dbReference type="PANTHER" id="PTHR40661:SF3">
    <property type="entry name" value="FELS-1 PROPHAGE TRANSCRIPTIONAL REGULATOR"/>
    <property type="match status" value="1"/>
</dbReference>
<evidence type="ECO:0000256" key="3">
    <source>
        <dbReference type="ARBA" id="ARBA00023163"/>
    </source>
</evidence>
<sequence>MKNFKRENEVKEVRGKLMALMKMYQMDITEFSEKCGIKEERVERLLGGRGKPSHSERMCIAEAFGMTEEELQDIEPLSQTEICEVQKDGIEKVIAEKLQEIVKIHEIGIPELAERCGLKRQRAKNLLKGEVKMSVAEAVNIANEFQISLEYLLGRYPYPLPAPQNDEEWMLYEKLGQMDENEAWKYLEMIRPMKKDL</sequence>
<dbReference type="PROSITE" id="PS50943">
    <property type="entry name" value="HTH_CROC1"/>
    <property type="match status" value="1"/>
</dbReference>
<dbReference type="InterPro" id="IPR010982">
    <property type="entry name" value="Lambda_DNA-bd_dom_sf"/>
</dbReference>
<evidence type="ECO:0000256" key="2">
    <source>
        <dbReference type="ARBA" id="ARBA00023125"/>
    </source>
</evidence>
<evidence type="ECO:0000313" key="5">
    <source>
        <dbReference type="EMBL" id="DAD92050.1"/>
    </source>
</evidence>
<keyword evidence="2" id="KW-0238">DNA-binding</keyword>
<organism evidence="5">
    <name type="scientific">Siphoviridae sp. ctwWa4</name>
    <dbReference type="NCBI Taxonomy" id="2826517"/>
    <lineage>
        <taxon>Viruses</taxon>
        <taxon>Duplodnaviria</taxon>
        <taxon>Heunggongvirae</taxon>
        <taxon>Uroviricota</taxon>
        <taxon>Caudoviricetes</taxon>
    </lineage>
</organism>
<dbReference type="PANTHER" id="PTHR40661">
    <property type="match status" value="1"/>
</dbReference>
<dbReference type="InterPro" id="IPR001387">
    <property type="entry name" value="Cro/C1-type_HTH"/>
</dbReference>
<name>A0A8S5NCS1_9CAUD</name>
<evidence type="ECO:0000259" key="4">
    <source>
        <dbReference type="PROSITE" id="PS50943"/>
    </source>
</evidence>
<dbReference type="SUPFAM" id="SSF47413">
    <property type="entry name" value="lambda repressor-like DNA-binding domains"/>
    <property type="match status" value="2"/>
</dbReference>
<reference evidence="5" key="1">
    <citation type="journal article" date="2021" name="Proc. Natl. Acad. Sci. U.S.A.">
        <title>A Catalog of Tens of Thousands of Viruses from Human Metagenomes Reveals Hidden Associations with Chronic Diseases.</title>
        <authorList>
            <person name="Tisza M.J."/>
            <person name="Buck C.B."/>
        </authorList>
    </citation>
    <scope>NUCLEOTIDE SEQUENCE</scope>
    <source>
        <strain evidence="5">CtwWa4</strain>
    </source>
</reference>
<dbReference type="CDD" id="cd00093">
    <property type="entry name" value="HTH_XRE"/>
    <property type="match status" value="1"/>
</dbReference>
<dbReference type="Gene3D" id="1.10.260.40">
    <property type="entry name" value="lambda repressor-like DNA-binding domains"/>
    <property type="match status" value="1"/>
</dbReference>
<evidence type="ECO:0000256" key="1">
    <source>
        <dbReference type="ARBA" id="ARBA00023015"/>
    </source>
</evidence>